<evidence type="ECO:0000313" key="4">
    <source>
        <dbReference type="EMBL" id="HCS93744.1"/>
    </source>
</evidence>
<feature type="transmembrane region" description="Helical" evidence="1">
    <location>
        <begin position="60"/>
        <end position="76"/>
    </location>
</feature>
<dbReference type="Proteomes" id="UP000262195">
    <property type="component" value="Unassembled WGS sequence"/>
</dbReference>
<dbReference type="Pfam" id="PF24661">
    <property type="entry name" value="DUF7649"/>
    <property type="match status" value="1"/>
</dbReference>
<protein>
    <submittedName>
        <fullName evidence="4">Uncharacterized protein</fullName>
    </submittedName>
</protein>
<dbReference type="STRING" id="1121105.GCA_000421665_01429"/>
<evidence type="ECO:0000259" key="3">
    <source>
        <dbReference type="Pfam" id="PF24661"/>
    </source>
</evidence>
<keyword evidence="1" id="KW-0812">Transmembrane</keyword>
<reference evidence="4 5" key="1">
    <citation type="journal article" date="2018" name="Nat. Biotechnol.">
        <title>A standardized bacterial taxonomy based on genome phylogeny substantially revises the tree of life.</title>
        <authorList>
            <person name="Parks D.H."/>
            <person name="Chuvochina M."/>
            <person name="Waite D.W."/>
            <person name="Rinke C."/>
            <person name="Skarshewski A."/>
            <person name="Chaumeil P.A."/>
            <person name="Hugenholtz P."/>
        </authorList>
    </citation>
    <scope>NUCLEOTIDE SEQUENCE [LARGE SCALE GENOMIC DNA]</scope>
    <source>
        <strain evidence="4">UBA11306</strain>
    </source>
</reference>
<feature type="transmembrane region" description="Helical" evidence="1">
    <location>
        <begin position="7"/>
        <end position="27"/>
    </location>
</feature>
<feature type="domain" description="DUF7649" evidence="3">
    <location>
        <begin position="10"/>
        <end position="93"/>
    </location>
</feature>
<dbReference type="InterPro" id="IPR056066">
    <property type="entry name" value="DUF7649"/>
</dbReference>
<name>A0A3D4S4L0_9ENTE</name>
<dbReference type="Pfam" id="PF09922">
    <property type="entry name" value="LiaF-like_C"/>
    <property type="match status" value="1"/>
</dbReference>
<evidence type="ECO:0000256" key="1">
    <source>
        <dbReference type="SAM" id="Phobius"/>
    </source>
</evidence>
<dbReference type="NCBIfam" id="NF040535">
    <property type="entry name" value="LiaF_C_term"/>
    <property type="match status" value="1"/>
</dbReference>
<feature type="transmembrane region" description="Helical" evidence="1">
    <location>
        <begin position="33"/>
        <end position="48"/>
    </location>
</feature>
<gene>
    <name evidence="4" type="ORF">DIW15_03415</name>
</gene>
<comment type="caution">
    <text evidence="4">The sequence shown here is derived from an EMBL/GenBank/DDBJ whole genome shotgun (WGS) entry which is preliminary data.</text>
</comment>
<sequence>MNKTKRVITKLFFLFQALLFVIMGYILVNDTELFLIFIIGVLMVLQGWRKQYKTKDRKINLFIPLGLLVIMFAGLSTGIAWFMIFLTLVYLVLFGSDLLTFSGTKRRKKSKVDYVPIETSVPTPHQRERQKWFGDQKITGKTFPWDDIQLNSLLGDTIIDLGETILPNGDNYIVISKGIGDTKIIVPPGIGISLHQRTIYGEVDFLNETIALKNEQLKIYSTNYDQSVTHIKIINNTVLGDVEVIVL</sequence>
<feature type="domain" description="Cell wall-active antibiotics response LiaF-like C-terminal" evidence="2">
    <location>
        <begin position="132"/>
        <end position="244"/>
    </location>
</feature>
<dbReference type="EMBL" id="DQHO01000022">
    <property type="protein sequence ID" value="HCS93744.1"/>
    <property type="molecule type" value="Genomic_DNA"/>
</dbReference>
<dbReference type="PIRSF" id="PIRSF031509">
    <property type="entry name" value="Cell_wall_LiaF/YvqF"/>
    <property type="match status" value="1"/>
</dbReference>
<keyword evidence="1" id="KW-1133">Transmembrane helix</keyword>
<accession>A0A3D4S4L0</accession>
<dbReference type="RefSeq" id="WP_022796695.1">
    <property type="nucleotide sequence ID" value="NZ_JBQEAI010000004.1"/>
</dbReference>
<dbReference type="InterPro" id="IPR016975">
    <property type="entry name" value="Cell_wall_LiaF"/>
</dbReference>
<dbReference type="GO" id="GO:0016020">
    <property type="term" value="C:membrane"/>
    <property type="evidence" value="ECO:0007669"/>
    <property type="project" value="InterPro"/>
</dbReference>
<dbReference type="InterPro" id="IPR024425">
    <property type="entry name" value="LiaF-like_C"/>
</dbReference>
<dbReference type="InterPro" id="IPR047793">
    <property type="entry name" value="LiaF_C"/>
</dbReference>
<evidence type="ECO:0000259" key="2">
    <source>
        <dbReference type="Pfam" id="PF09922"/>
    </source>
</evidence>
<proteinExistence type="predicted"/>
<evidence type="ECO:0000313" key="5">
    <source>
        <dbReference type="Proteomes" id="UP000262195"/>
    </source>
</evidence>
<organism evidence="4 5">
    <name type="scientific">Bavariicoccus seileri</name>
    <dbReference type="NCBI Taxonomy" id="549685"/>
    <lineage>
        <taxon>Bacteria</taxon>
        <taxon>Bacillati</taxon>
        <taxon>Bacillota</taxon>
        <taxon>Bacilli</taxon>
        <taxon>Lactobacillales</taxon>
        <taxon>Enterococcaceae</taxon>
        <taxon>Bavariicoccus</taxon>
    </lineage>
</organism>
<dbReference type="AlphaFoldDB" id="A0A3D4S4L0"/>
<keyword evidence="1" id="KW-0472">Membrane</keyword>